<proteinExistence type="predicted"/>
<dbReference type="RefSeq" id="WP_353944641.1">
    <property type="nucleotide sequence ID" value="NZ_CP159534.1"/>
</dbReference>
<gene>
    <name evidence="1" type="ORF">ABII15_25640</name>
</gene>
<reference evidence="1" key="1">
    <citation type="submission" date="2024-06" db="EMBL/GenBank/DDBJ databases">
        <title>Streptomyces sp. strain HUAS MG91 genome sequences.</title>
        <authorList>
            <person name="Mo P."/>
        </authorList>
    </citation>
    <scope>NUCLEOTIDE SEQUENCE</scope>
    <source>
        <strain evidence="1">HUAS MG91</strain>
    </source>
</reference>
<organism evidence="1">
    <name type="scientific">Streptomyces tabacisoli</name>
    <dbReference type="NCBI Taxonomy" id="3156398"/>
    <lineage>
        <taxon>Bacteria</taxon>
        <taxon>Bacillati</taxon>
        <taxon>Actinomycetota</taxon>
        <taxon>Actinomycetes</taxon>
        <taxon>Kitasatosporales</taxon>
        <taxon>Streptomycetaceae</taxon>
        <taxon>Streptomyces</taxon>
    </lineage>
</organism>
<dbReference type="EMBL" id="CP159534">
    <property type="protein sequence ID" value="XCJ73139.1"/>
    <property type="molecule type" value="Genomic_DNA"/>
</dbReference>
<dbReference type="KEGG" id="stac:ABII15_25640"/>
<dbReference type="AlphaFoldDB" id="A0AAU8IZA3"/>
<sequence>MNTAMNYLTVLFVFLLLAGPSLYGIARDRRIDREIRAAREARETEERRRSRYAAAA</sequence>
<name>A0AAU8IZA3_9ACTN</name>
<accession>A0AAU8IZA3</accession>
<evidence type="ECO:0000313" key="1">
    <source>
        <dbReference type="EMBL" id="XCJ73139.1"/>
    </source>
</evidence>
<protein>
    <submittedName>
        <fullName evidence="1">Uncharacterized protein</fullName>
    </submittedName>
</protein>